<evidence type="ECO:0000256" key="1">
    <source>
        <dbReference type="SAM" id="SignalP"/>
    </source>
</evidence>
<accession>A0AAN8X5G5</accession>
<gene>
    <name evidence="2" type="ORF">SK128_006056</name>
</gene>
<comment type="caution">
    <text evidence="2">The sequence shown here is derived from an EMBL/GenBank/DDBJ whole genome shotgun (WGS) entry which is preliminary data.</text>
</comment>
<name>A0AAN8X5G5_HALRR</name>
<protein>
    <submittedName>
        <fullName evidence="2">Uncharacterized protein</fullName>
    </submittedName>
</protein>
<evidence type="ECO:0000313" key="2">
    <source>
        <dbReference type="EMBL" id="KAK7072424.1"/>
    </source>
</evidence>
<dbReference type="AlphaFoldDB" id="A0AAN8X5G5"/>
<proteinExistence type="predicted"/>
<reference evidence="2 3" key="1">
    <citation type="submission" date="2023-11" db="EMBL/GenBank/DDBJ databases">
        <title>Halocaridina rubra genome assembly.</title>
        <authorList>
            <person name="Smith C."/>
        </authorList>
    </citation>
    <scope>NUCLEOTIDE SEQUENCE [LARGE SCALE GENOMIC DNA]</scope>
    <source>
        <strain evidence="2">EP-1</strain>
        <tissue evidence="2">Whole</tissue>
    </source>
</reference>
<feature type="signal peptide" evidence="1">
    <location>
        <begin position="1"/>
        <end position="17"/>
    </location>
</feature>
<feature type="chain" id="PRO_5042978920" evidence="1">
    <location>
        <begin position="18"/>
        <end position="173"/>
    </location>
</feature>
<keyword evidence="3" id="KW-1185">Reference proteome</keyword>
<sequence length="173" mass="19464">MYSSLLLLVSLYSVCESAGVLQNAGFPHPLNPEEPPHVLVMDPSPGDLEGLTLSTKQKKVLYHPEMQKMIVDQLQRDVDAIESDRDERDVVNRESLPPGYISPQLLSRWGIDWEELGQDDDGNHDIDSKIQDLLRVNRHGEKEGHGVSESNVWSQAYLHPAAIFGSFESMDEE</sequence>
<dbReference type="EMBL" id="JAXCGZ010013499">
    <property type="protein sequence ID" value="KAK7072424.1"/>
    <property type="molecule type" value="Genomic_DNA"/>
</dbReference>
<keyword evidence="1" id="KW-0732">Signal</keyword>
<dbReference type="Proteomes" id="UP001381693">
    <property type="component" value="Unassembled WGS sequence"/>
</dbReference>
<organism evidence="2 3">
    <name type="scientific">Halocaridina rubra</name>
    <name type="common">Hawaiian red shrimp</name>
    <dbReference type="NCBI Taxonomy" id="373956"/>
    <lineage>
        <taxon>Eukaryota</taxon>
        <taxon>Metazoa</taxon>
        <taxon>Ecdysozoa</taxon>
        <taxon>Arthropoda</taxon>
        <taxon>Crustacea</taxon>
        <taxon>Multicrustacea</taxon>
        <taxon>Malacostraca</taxon>
        <taxon>Eumalacostraca</taxon>
        <taxon>Eucarida</taxon>
        <taxon>Decapoda</taxon>
        <taxon>Pleocyemata</taxon>
        <taxon>Caridea</taxon>
        <taxon>Atyoidea</taxon>
        <taxon>Atyidae</taxon>
        <taxon>Halocaridina</taxon>
    </lineage>
</organism>
<evidence type="ECO:0000313" key="3">
    <source>
        <dbReference type="Proteomes" id="UP001381693"/>
    </source>
</evidence>